<evidence type="ECO:0000256" key="1">
    <source>
        <dbReference type="ARBA" id="ARBA00001033"/>
    </source>
</evidence>
<sequence>MTELLSIAKDTATRAADLAFQRRSEGVEIAATKSSITDVVTAADREVEQLVLGLLHEQRPDDGILGEEGASVEGTSGITWVVDPIDGTVNYLYGIGTYAVSIAAVEGEHQLDRLHPSQWRGLAGVVVDPTSGTVFTGAAGQGAHRNGAPIRASEQTSLQHSLVATGFGYARERRASQAESFAQIITEIRDIRRIGSAALDITGCAAGTLDAYFEKGPKAWDLAAGILIAEEAGCATRVEGVGGDLFAAVAAPAIATEFFALLKNADAASA</sequence>
<dbReference type="SUPFAM" id="SSF56655">
    <property type="entry name" value="Carbohydrate phosphatase"/>
    <property type="match status" value="1"/>
</dbReference>
<dbReference type="InterPro" id="IPR033942">
    <property type="entry name" value="IMPase"/>
</dbReference>
<comment type="similarity">
    <text evidence="7">Belongs to the inositol monophosphatase superfamily.</text>
</comment>
<dbReference type="PANTHER" id="PTHR20854">
    <property type="entry name" value="INOSITOL MONOPHOSPHATASE"/>
    <property type="match status" value="1"/>
</dbReference>
<dbReference type="Proteomes" id="UP000824005">
    <property type="component" value="Unassembled WGS sequence"/>
</dbReference>
<accession>A0A9D1YTL2</accession>
<reference evidence="8" key="2">
    <citation type="submission" date="2021-04" db="EMBL/GenBank/DDBJ databases">
        <authorList>
            <person name="Gilroy R."/>
        </authorList>
    </citation>
    <scope>NUCLEOTIDE SEQUENCE</scope>
    <source>
        <strain evidence="8">ChiGjej1B1-98</strain>
    </source>
</reference>
<dbReference type="PANTHER" id="PTHR20854:SF4">
    <property type="entry name" value="INOSITOL-1-MONOPHOSPHATASE-RELATED"/>
    <property type="match status" value="1"/>
</dbReference>
<evidence type="ECO:0000313" key="8">
    <source>
        <dbReference type="EMBL" id="HIY65438.1"/>
    </source>
</evidence>
<dbReference type="GO" id="GO:0007165">
    <property type="term" value="P:signal transduction"/>
    <property type="evidence" value="ECO:0007669"/>
    <property type="project" value="TreeGrafter"/>
</dbReference>
<evidence type="ECO:0000256" key="7">
    <source>
        <dbReference type="RuleBase" id="RU364068"/>
    </source>
</evidence>
<gene>
    <name evidence="8" type="ORF">H9830_04085</name>
</gene>
<feature type="binding site" evidence="6">
    <location>
        <position position="83"/>
    </location>
    <ligand>
        <name>Mg(2+)</name>
        <dbReference type="ChEBI" id="CHEBI:18420"/>
        <label>1</label>
        <note>catalytic</note>
    </ligand>
</feature>
<keyword evidence="3 6" id="KW-0479">Metal-binding</keyword>
<feature type="binding site" evidence="6">
    <location>
        <position position="85"/>
    </location>
    <ligand>
        <name>Mg(2+)</name>
        <dbReference type="ChEBI" id="CHEBI:18420"/>
        <label>1</label>
        <note>catalytic</note>
    </ligand>
</feature>
<comment type="cofactor">
    <cofactor evidence="2 6 7">
        <name>Mg(2+)</name>
        <dbReference type="ChEBI" id="CHEBI:18420"/>
    </cofactor>
</comment>
<dbReference type="Gene3D" id="3.30.540.10">
    <property type="entry name" value="Fructose-1,6-Bisphosphatase, subunit A, domain 1"/>
    <property type="match status" value="1"/>
</dbReference>
<name>A0A9D1YTL2_9MICO</name>
<evidence type="ECO:0000256" key="5">
    <source>
        <dbReference type="ARBA" id="ARBA00022842"/>
    </source>
</evidence>
<protein>
    <recommendedName>
        <fullName evidence="7">Inositol-1-monophosphatase</fullName>
        <ecNumber evidence="7">3.1.3.25</ecNumber>
    </recommendedName>
</protein>
<keyword evidence="5 6" id="KW-0460">Magnesium</keyword>
<dbReference type="InterPro" id="IPR000760">
    <property type="entry name" value="Inositol_monophosphatase-like"/>
</dbReference>
<proteinExistence type="inferred from homology"/>
<evidence type="ECO:0000256" key="6">
    <source>
        <dbReference type="PIRSR" id="PIRSR600760-2"/>
    </source>
</evidence>
<dbReference type="CDD" id="cd01639">
    <property type="entry name" value="IMPase"/>
    <property type="match status" value="1"/>
</dbReference>
<dbReference type="EMBL" id="DXDC01000121">
    <property type="protein sequence ID" value="HIY65438.1"/>
    <property type="molecule type" value="Genomic_DNA"/>
</dbReference>
<dbReference type="PRINTS" id="PR00377">
    <property type="entry name" value="IMPHPHTASES"/>
</dbReference>
<dbReference type="InterPro" id="IPR020583">
    <property type="entry name" value="Inositol_monoP_metal-BS"/>
</dbReference>
<evidence type="ECO:0000256" key="2">
    <source>
        <dbReference type="ARBA" id="ARBA00001946"/>
    </source>
</evidence>
<keyword evidence="4 7" id="KW-0378">Hydrolase</keyword>
<feature type="binding site" evidence="6">
    <location>
        <position position="86"/>
    </location>
    <ligand>
        <name>Mg(2+)</name>
        <dbReference type="ChEBI" id="CHEBI:18420"/>
        <label>1</label>
        <note>catalytic</note>
    </ligand>
</feature>
<dbReference type="Gene3D" id="3.40.190.80">
    <property type="match status" value="1"/>
</dbReference>
<dbReference type="Pfam" id="PF00459">
    <property type="entry name" value="Inositol_P"/>
    <property type="match status" value="1"/>
</dbReference>
<comment type="catalytic activity">
    <reaction evidence="1 7">
        <text>a myo-inositol phosphate + H2O = myo-inositol + phosphate</text>
        <dbReference type="Rhea" id="RHEA:24056"/>
        <dbReference type="ChEBI" id="CHEBI:15377"/>
        <dbReference type="ChEBI" id="CHEBI:17268"/>
        <dbReference type="ChEBI" id="CHEBI:43474"/>
        <dbReference type="ChEBI" id="CHEBI:84139"/>
        <dbReference type="EC" id="3.1.3.25"/>
    </reaction>
</comment>
<reference evidence="8" key="1">
    <citation type="journal article" date="2021" name="PeerJ">
        <title>Extensive microbial diversity within the chicken gut microbiome revealed by metagenomics and culture.</title>
        <authorList>
            <person name="Gilroy R."/>
            <person name="Ravi A."/>
            <person name="Getino M."/>
            <person name="Pursley I."/>
            <person name="Horton D.L."/>
            <person name="Alikhan N.F."/>
            <person name="Baker D."/>
            <person name="Gharbi K."/>
            <person name="Hall N."/>
            <person name="Watson M."/>
            <person name="Adriaenssens E.M."/>
            <person name="Foster-Nyarko E."/>
            <person name="Jarju S."/>
            <person name="Secka A."/>
            <person name="Antonio M."/>
            <person name="Oren A."/>
            <person name="Chaudhuri R.R."/>
            <person name="La Ragione R."/>
            <person name="Hildebrand F."/>
            <person name="Pallen M.J."/>
        </authorList>
    </citation>
    <scope>NUCLEOTIDE SEQUENCE</scope>
    <source>
        <strain evidence="8">ChiGjej1B1-98</strain>
    </source>
</reference>
<dbReference type="EC" id="3.1.3.25" evidence="7"/>
<dbReference type="AlphaFoldDB" id="A0A9D1YTL2"/>
<feature type="binding site" evidence="6">
    <location>
        <position position="67"/>
    </location>
    <ligand>
        <name>Mg(2+)</name>
        <dbReference type="ChEBI" id="CHEBI:18420"/>
        <label>1</label>
        <note>catalytic</note>
    </ligand>
</feature>
<evidence type="ECO:0000313" key="9">
    <source>
        <dbReference type="Proteomes" id="UP000824005"/>
    </source>
</evidence>
<feature type="binding site" evidence="6">
    <location>
        <position position="221"/>
    </location>
    <ligand>
        <name>Mg(2+)</name>
        <dbReference type="ChEBI" id="CHEBI:18420"/>
        <label>1</label>
        <note>catalytic</note>
    </ligand>
</feature>
<organism evidence="8 9">
    <name type="scientific">Candidatus Agrococcus pullicola</name>
    <dbReference type="NCBI Taxonomy" id="2838429"/>
    <lineage>
        <taxon>Bacteria</taxon>
        <taxon>Bacillati</taxon>
        <taxon>Actinomycetota</taxon>
        <taxon>Actinomycetes</taxon>
        <taxon>Micrococcales</taxon>
        <taxon>Microbacteriaceae</taxon>
        <taxon>Agrococcus</taxon>
    </lineage>
</organism>
<evidence type="ECO:0000256" key="3">
    <source>
        <dbReference type="ARBA" id="ARBA00022723"/>
    </source>
</evidence>
<dbReference type="GO" id="GO:0006020">
    <property type="term" value="P:inositol metabolic process"/>
    <property type="evidence" value="ECO:0007669"/>
    <property type="project" value="TreeGrafter"/>
</dbReference>
<dbReference type="GO" id="GO:0008934">
    <property type="term" value="F:inositol monophosphate 1-phosphatase activity"/>
    <property type="evidence" value="ECO:0007669"/>
    <property type="project" value="InterPro"/>
</dbReference>
<dbReference type="PROSITE" id="PS00629">
    <property type="entry name" value="IMP_1"/>
    <property type="match status" value="1"/>
</dbReference>
<dbReference type="GO" id="GO:0046872">
    <property type="term" value="F:metal ion binding"/>
    <property type="evidence" value="ECO:0007669"/>
    <property type="project" value="UniProtKB-KW"/>
</dbReference>
<comment type="caution">
    <text evidence="8">The sequence shown here is derived from an EMBL/GenBank/DDBJ whole genome shotgun (WGS) entry which is preliminary data.</text>
</comment>
<evidence type="ECO:0000256" key="4">
    <source>
        <dbReference type="ARBA" id="ARBA00022801"/>
    </source>
</evidence>